<comment type="caution">
    <text evidence="1">The sequence shown here is derived from an EMBL/GenBank/DDBJ whole genome shotgun (WGS) entry which is preliminary data.</text>
</comment>
<name>A0ACC3YZ63_COLTU</name>
<keyword evidence="2" id="KW-1185">Reference proteome</keyword>
<sequence>MEPRQRSPVSLLKTCRTCAHAKIKCDRTKDSIICDRCLRLGKECTYAPARSRRPPGSRSRPNKLLQIPDQPASTVDPESPLTSASDPIQASPLTNSASSNGGVRQTFTSHTGPGNQVQDPFEAGRLTIDRGQELLNRFRIKLVPHFPFVIIPASESISTLWQTRPALCLALLAAASHDDVRLQRALGQMFNELIASRLVWSNFASLDILQGLLIHLAWAHFQPRPKRYSQHLHLAVSIVSDLRLDRPINLPLWSVGGSRSPQERVESLDQWRALLGTYYLSSCSSIVLQKLRIITLTSYMTETANRLVEAAECPTDQYLPYIIRLQRLAEDIDDIVKNESTLDPMQIQAAVSDAKERVDNFKRTLSFPLGDCPLLVPQMYTIQLCLNQLSLPDSPFGLSKPQNPSMQRLIQGLSESIVSAKSLASVLLHTPPGQEVYFPNIVWVMLYCGNTLAVRLDLQAADPRISFMTEHLRQFADIGHTIRQVVLRLESATSPDLDDKGDRDSFYHFLLRTRRVEKWYLEQQRQFSMEHRTLPNNLNASATTSFPGAGIEVTGLPHLAGNIDYSVAQSPFPQSAIAPACDDMMYRDFALPGNATMHSSSEVSMDDLSFVKDTFIPFKSWSYSIAREDSGVQF</sequence>
<evidence type="ECO:0000313" key="2">
    <source>
        <dbReference type="Proteomes" id="UP000805649"/>
    </source>
</evidence>
<dbReference type="EMBL" id="VUJX02000004">
    <property type="protein sequence ID" value="KAL0937182.1"/>
    <property type="molecule type" value="Genomic_DNA"/>
</dbReference>
<proteinExistence type="predicted"/>
<protein>
    <submittedName>
        <fullName evidence="1">Uncharacterized protein</fullName>
    </submittedName>
</protein>
<reference evidence="1 2" key="1">
    <citation type="journal article" date="2020" name="Phytopathology">
        <title>Genome Sequence Resources of Colletotrichum truncatum, C. plurivorum, C. musicola, and C. sojae: Four Species Pathogenic to Soybean (Glycine max).</title>
        <authorList>
            <person name="Rogerio F."/>
            <person name="Boufleur T.R."/>
            <person name="Ciampi-Guillardi M."/>
            <person name="Sukno S.A."/>
            <person name="Thon M.R."/>
            <person name="Massola Junior N.S."/>
            <person name="Baroncelli R."/>
        </authorList>
    </citation>
    <scope>NUCLEOTIDE SEQUENCE [LARGE SCALE GENOMIC DNA]</scope>
    <source>
        <strain evidence="1 2">CMES1059</strain>
    </source>
</reference>
<evidence type="ECO:0000313" key="1">
    <source>
        <dbReference type="EMBL" id="KAL0937182.1"/>
    </source>
</evidence>
<organism evidence="1 2">
    <name type="scientific">Colletotrichum truncatum</name>
    <name type="common">Anthracnose fungus</name>
    <name type="synonym">Colletotrichum capsici</name>
    <dbReference type="NCBI Taxonomy" id="5467"/>
    <lineage>
        <taxon>Eukaryota</taxon>
        <taxon>Fungi</taxon>
        <taxon>Dikarya</taxon>
        <taxon>Ascomycota</taxon>
        <taxon>Pezizomycotina</taxon>
        <taxon>Sordariomycetes</taxon>
        <taxon>Hypocreomycetidae</taxon>
        <taxon>Glomerellales</taxon>
        <taxon>Glomerellaceae</taxon>
        <taxon>Colletotrichum</taxon>
        <taxon>Colletotrichum truncatum species complex</taxon>
    </lineage>
</organism>
<dbReference type="Proteomes" id="UP000805649">
    <property type="component" value="Unassembled WGS sequence"/>
</dbReference>
<accession>A0ACC3YZ63</accession>
<gene>
    <name evidence="1" type="ORF">CTRU02_206913</name>
</gene>